<feature type="region of interest" description="Disordered" evidence="1">
    <location>
        <begin position="70"/>
        <end position="198"/>
    </location>
</feature>
<accession>A0AAV6J1R5</accession>
<evidence type="ECO:0000256" key="1">
    <source>
        <dbReference type="SAM" id="MobiDB-lite"/>
    </source>
</evidence>
<reference evidence="2" key="1">
    <citation type="submission" date="2020-08" db="EMBL/GenBank/DDBJ databases">
        <title>Plant Genome Project.</title>
        <authorList>
            <person name="Zhang R.-G."/>
        </authorList>
    </citation>
    <scope>NUCLEOTIDE SEQUENCE</scope>
    <source>
        <strain evidence="2">WSP0</strain>
        <tissue evidence="2">Leaf</tissue>
    </source>
</reference>
<dbReference type="EMBL" id="JACTNZ010000008">
    <property type="protein sequence ID" value="KAG5534352.1"/>
    <property type="molecule type" value="Genomic_DNA"/>
</dbReference>
<organism evidence="2 3">
    <name type="scientific">Rhododendron griersonianum</name>
    <dbReference type="NCBI Taxonomy" id="479676"/>
    <lineage>
        <taxon>Eukaryota</taxon>
        <taxon>Viridiplantae</taxon>
        <taxon>Streptophyta</taxon>
        <taxon>Embryophyta</taxon>
        <taxon>Tracheophyta</taxon>
        <taxon>Spermatophyta</taxon>
        <taxon>Magnoliopsida</taxon>
        <taxon>eudicotyledons</taxon>
        <taxon>Gunneridae</taxon>
        <taxon>Pentapetalae</taxon>
        <taxon>asterids</taxon>
        <taxon>Ericales</taxon>
        <taxon>Ericaceae</taxon>
        <taxon>Ericoideae</taxon>
        <taxon>Rhodoreae</taxon>
        <taxon>Rhododendron</taxon>
    </lineage>
</organism>
<gene>
    <name evidence="2" type="ORF">RHGRI_022471</name>
</gene>
<protein>
    <submittedName>
        <fullName evidence="2">Uncharacterized protein</fullName>
    </submittedName>
</protein>
<feature type="region of interest" description="Disordered" evidence="1">
    <location>
        <begin position="1"/>
        <end position="37"/>
    </location>
</feature>
<dbReference type="Proteomes" id="UP000823749">
    <property type="component" value="Chromosome 8"/>
</dbReference>
<feature type="compositionally biased region" description="Basic and acidic residues" evidence="1">
    <location>
        <begin position="164"/>
        <end position="184"/>
    </location>
</feature>
<evidence type="ECO:0000313" key="2">
    <source>
        <dbReference type="EMBL" id="KAG5534352.1"/>
    </source>
</evidence>
<evidence type="ECO:0000313" key="3">
    <source>
        <dbReference type="Proteomes" id="UP000823749"/>
    </source>
</evidence>
<sequence length="247" mass="27055">MDRVTNPRGLGSSERPVGHTHILLSPYNSDDREHNSDLLDTYERERISRELKYYVEEAAKSTTANVKSNGVIGSDLPSGHRSRFRRVMSMPRLPPERDTSGGGGGMKKKISEKKSKEIVEASMPPGRDTSGGMKKKIETKSKETIEVSQPERDTRSGGGGGMKKKSETKSKETTEVSQPERETRSGGGGEGMKKKSEAKNCKAIIERNFLLKHASTVCNSSESEVVQFGRDFLRAQVAAGRLPGKGT</sequence>
<dbReference type="AlphaFoldDB" id="A0AAV6J1R5"/>
<name>A0AAV6J1R5_9ERIC</name>
<keyword evidence="3" id="KW-1185">Reference proteome</keyword>
<proteinExistence type="predicted"/>
<comment type="caution">
    <text evidence="2">The sequence shown here is derived from an EMBL/GenBank/DDBJ whole genome shotgun (WGS) entry which is preliminary data.</text>
</comment>
<feature type="compositionally biased region" description="Basic and acidic residues" evidence="1">
    <location>
        <begin position="135"/>
        <end position="155"/>
    </location>
</feature>